<dbReference type="HOGENOM" id="CLU_2181950_0_0_10"/>
<dbReference type="OrthoDB" id="1271629at2"/>
<gene>
    <name evidence="2" type="ORF">HMPREF9699_00287</name>
</gene>
<feature type="transmembrane region" description="Helical" evidence="1">
    <location>
        <begin position="82"/>
        <end position="101"/>
    </location>
</feature>
<dbReference type="RefSeq" id="WP_002661768.1">
    <property type="nucleotide sequence ID" value="NZ_JH932293.1"/>
</dbReference>
<protein>
    <submittedName>
        <fullName evidence="2">Uncharacterized protein</fullName>
    </submittedName>
</protein>
<sequence length="108" mass="12116">MKTGLFFIIGFGLGFVVNRWIIGYGHITIELFFSAVLGLAYALAYFVDRPEWKLSKKLLISLVGIIAVQVVGTLFFDSENTLLALIKFCVVFMSYNVVASLSQRKSLR</sequence>
<evidence type="ECO:0000313" key="2">
    <source>
        <dbReference type="EMBL" id="EKB59351.1"/>
    </source>
</evidence>
<dbReference type="STRING" id="883096.HMPREF9699_00287"/>
<keyword evidence="1" id="KW-0812">Transmembrane</keyword>
<reference evidence="2 3" key="1">
    <citation type="submission" date="2012-07" db="EMBL/GenBank/DDBJ databases">
        <title>The Genome Sequence of Bergeyella zoohelcum ATCC 43767.</title>
        <authorList>
            <consortium name="The Broad Institute Genome Sequencing Platform"/>
            <person name="Earl A."/>
            <person name="Ward D."/>
            <person name="Feldgarden M."/>
            <person name="Gevers D."/>
            <person name="Huys G."/>
            <person name="Walker B."/>
            <person name="Young S.K."/>
            <person name="Zeng Q."/>
            <person name="Gargeya S."/>
            <person name="Fitzgerald M."/>
            <person name="Haas B."/>
            <person name="Abouelleil A."/>
            <person name="Alvarado L."/>
            <person name="Arachchi H.M."/>
            <person name="Berlin A.M."/>
            <person name="Chapman S.B."/>
            <person name="Goldberg J."/>
            <person name="Griggs A."/>
            <person name="Gujja S."/>
            <person name="Hansen M."/>
            <person name="Howarth C."/>
            <person name="Imamovic A."/>
            <person name="Larimer J."/>
            <person name="McCowen C."/>
            <person name="Montmayeur A."/>
            <person name="Murphy C."/>
            <person name="Neiman D."/>
            <person name="Pearson M."/>
            <person name="Priest M."/>
            <person name="Roberts A."/>
            <person name="Saif S."/>
            <person name="Shea T."/>
            <person name="Sisk P."/>
            <person name="Sykes S."/>
            <person name="Wortman J."/>
            <person name="Nusbaum C."/>
            <person name="Birren B."/>
        </authorList>
    </citation>
    <scope>NUCLEOTIDE SEQUENCE [LARGE SCALE GENOMIC DNA]</scope>
    <source>
        <strain evidence="2 3">ATCC 43767</strain>
    </source>
</reference>
<comment type="caution">
    <text evidence="2">The sequence shown here is derived from an EMBL/GenBank/DDBJ whole genome shotgun (WGS) entry which is preliminary data.</text>
</comment>
<proteinExistence type="predicted"/>
<name>K1LWK4_9FLAO</name>
<feature type="transmembrane region" description="Helical" evidence="1">
    <location>
        <begin position="58"/>
        <end position="76"/>
    </location>
</feature>
<dbReference type="EMBL" id="AGYA01000006">
    <property type="protein sequence ID" value="EKB59351.1"/>
    <property type="molecule type" value="Genomic_DNA"/>
</dbReference>
<dbReference type="AlphaFoldDB" id="K1LWK4"/>
<organism evidence="2 3">
    <name type="scientific">Bergeyella zoohelcum ATCC 43767</name>
    <dbReference type="NCBI Taxonomy" id="883096"/>
    <lineage>
        <taxon>Bacteria</taxon>
        <taxon>Pseudomonadati</taxon>
        <taxon>Bacteroidota</taxon>
        <taxon>Flavobacteriia</taxon>
        <taxon>Flavobacteriales</taxon>
        <taxon>Weeksellaceae</taxon>
        <taxon>Bergeyella</taxon>
    </lineage>
</organism>
<dbReference type="Proteomes" id="UP000006085">
    <property type="component" value="Unassembled WGS sequence"/>
</dbReference>
<keyword evidence="1" id="KW-0472">Membrane</keyword>
<feature type="transmembrane region" description="Helical" evidence="1">
    <location>
        <begin position="29"/>
        <end position="46"/>
    </location>
</feature>
<accession>K1LWK4</accession>
<keyword evidence="1" id="KW-1133">Transmembrane helix</keyword>
<keyword evidence="3" id="KW-1185">Reference proteome</keyword>
<evidence type="ECO:0000313" key="3">
    <source>
        <dbReference type="Proteomes" id="UP000006085"/>
    </source>
</evidence>
<dbReference type="eggNOG" id="ENOG50336PK">
    <property type="taxonomic scope" value="Bacteria"/>
</dbReference>
<evidence type="ECO:0000256" key="1">
    <source>
        <dbReference type="SAM" id="Phobius"/>
    </source>
</evidence>